<comment type="caution">
    <text evidence="1">The sequence shown here is derived from an EMBL/GenBank/DDBJ whole genome shotgun (WGS) entry which is preliminary data.</text>
</comment>
<dbReference type="Proteomes" id="UP001152467">
    <property type="component" value="Unassembled WGS sequence"/>
</dbReference>
<dbReference type="RefSeq" id="WP_261626777.1">
    <property type="nucleotide sequence ID" value="NZ_CAMAPC010000014.1"/>
</dbReference>
<accession>A0A9W4R1C5</accession>
<evidence type="ECO:0000313" key="1">
    <source>
        <dbReference type="EMBL" id="CAH9062712.1"/>
    </source>
</evidence>
<organism evidence="1 2">
    <name type="scientific">Pseudoalteromonas holothuriae</name>
    <dbReference type="NCBI Taxonomy" id="2963714"/>
    <lineage>
        <taxon>Bacteria</taxon>
        <taxon>Pseudomonadati</taxon>
        <taxon>Pseudomonadota</taxon>
        <taxon>Gammaproteobacteria</taxon>
        <taxon>Alteromonadales</taxon>
        <taxon>Pseudoalteromonadaceae</taxon>
        <taxon>Pseudoalteromonas</taxon>
    </lineage>
</organism>
<protein>
    <submittedName>
        <fullName evidence="1">Uncharacterized protein</fullName>
    </submittedName>
</protein>
<gene>
    <name evidence="1" type="ORF">PSECIP111854_03069</name>
</gene>
<name>A0A9W4R1C5_9GAMM</name>
<dbReference type="Pfam" id="PF20290">
    <property type="entry name" value="MC4"/>
    <property type="match status" value="1"/>
</dbReference>
<evidence type="ECO:0000313" key="2">
    <source>
        <dbReference type="Proteomes" id="UP001152467"/>
    </source>
</evidence>
<dbReference type="EMBL" id="CAMAPC010000014">
    <property type="protein sequence ID" value="CAH9062712.1"/>
    <property type="molecule type" value="Genomic_DNA"/>
</dbReference>
<sequence length="168" mass="19133">MSSLPFLQPERDFYYNAGILMLIIGKLARTKRGKAVLTIDKIQTFYFLVTRPVFLNKVLSKAGKKQFLIEQTDYFTVDTIAPNLDELFNRDKVTKLLKALSVKGYIQASFNEKEGFLFELNDSGLSILEEFTDGYYKKINGFIDSLAKLQSENSSKISTYINSVLKQG</sequence>
<dbReference type="InterPro" id="IPR046902">
    <property type="entry name" value="ABC-3C_MC4"/>
</dbReference>
<keyword evidence="2" id="KW-1185">Reference proteome</keyword>
<proteinExistence type="predicted"/>
<reference evidence="1" key="1">
    <citation type="submission" date="2022-07" db="EMBL/GenBank/DDBJ databases">
        <authorList>
            <person name="Criscuolo A."/>
        </authorList>
    </citation>
    <scope>NUCLEOTIDE SEQUENCE</scope>
    <source>
        <strain evidence="1">CIP111854</strain>
    </source>
</reference>
<dbReference type="AlphaFoldDB" id="A0A9W4R1C5"/>